<protein>
    <submittedName>
        <fullName evidence="2">Uncharacterized protein</fullName>
    </submittedName>
</protein>
<dbReference type="OrthoDB" id="5383818at2759"/>
<evidence type="ECO:0000256" key="1">
    <source>
        <dbReference type="SAM" id="SignalP"/>
    </source>
</evidence>
<proteinExistence type="predicted"/>
<feature type="chain" id="PRO_5021419609" evidence="1">
    <location>
        <begin position="20"/>
        <end position="115"/>
    </location>
</feature>
<evidence type="ECO:0000313" key="2">
    <source>
        <dbReference type="EMBL" id="TEB39132.1"/>
    </source>
</evidence>
<dbReference type="PROSITE" id="PS50231">
    <property type="entry name" value="RICIN_B_LECTIN"/>
    <property type="match status" value="1"/>
</dbReference>
<dbReference type="AlphaFoldDB" id="A0A4Y7U014"/>
<dbReference type="Proteomes" id="UP000298030">
    <property type="component" value="Unassembled WGS sequence"/>
</dbReference>
<keyword evidence="1" id="KW-0732">Signal</keyword>
<gene>
    <name evidence="2" type="ORF">FA13DRAFT_446861</name>
</gene>
<comment type="caution">
    <text evidence="2">The sequence shown here is derived from an EMBL/GenBank/DDBJ whole genome shotgun (WGS) entry which is preliminary data.</text>
</comment>
<name>A0A4Y7U014_COPMI</name>
<reference evidence="2 3" key="1">
    <citation type="journal article" date="2019" name="Nat. Ecol. Evol.">
        <title>Megaphylogeny resolves global patterns of mushroom evolution.</title>
        <authorList>
            <person name="Varga T."/>
            <person name="Krizsan K."/>
            <person name="Foldi C."/>
            <person name="Dima B."/>
            <person name="Sanchez-Garcia M."/>
            <person name="Sanchez-Ramirez S."/>
            <person name="Szollosi G.J."/>
            <person name="Szarkandi J.G."/>
            <person name="Papp V."/>
            <person name="Albert L."/>
            <person name="Andreopoulos W."/>
            <person name="Angelini C."/>
            <person name="Antonin V."/>
            <person name="Barry K.W."/>
            <person name="Bougher N.L."/>
            <person name="Buchanan P."/>
            <person name="Buyck B."/>
            <person name="Bense V."/>
            <person name="Catcheside P."/>
            <person name="Chovatia M."/>
            <person name="Cooper J."/>
            <person name="Damon W."/>
            <person name="Desjardin D."/>
            <person name="Finy P."/>
            <person name="Geml J."/>
            <person name="Haridas S."/>
            <person name="Hughes K."/>
            <person name="Justo A."/>
            <person name="Karasinski D."/>
            <person name="Kautmanova I."/>
            <person name="Kiss B."/>
            <person name="Kocsube S."/>
            <person name="Kotiranta H."/>
            <person name="LaButti K.M."/>
            <person name="Lechner B.E."/>
            <person name="Liimatainen K."/>
            <person name="Lipzen A."/>
            <person name="Lukacs Z."/>
            <person name="Mihaltcheva S."/>
            <person name="Morgado L.N."/>
            <person name="Niskanen T."/>
            <person name="Noordeloos M.E."/>
            <person name="Ohm R.A."/>
            <person name="Ortiz-Santana B."/>
            <person name="Ovrebo C."/>
            <person name="Racz N."/>
            <person name="Riley R."/>
            <person name="Savchenko A."/>
            <person name="Shiryaev A."/>
            <person name="Soop K."/>
            <person name="Spirin V."/>
            <person name="Szebenyi C."/>
            <person name="Tomsovsky M."/>
            <person name="Tulloss R.E."/>
            <person name="Uehling J."/>
            <person name="Grigoriev I.V."/>
            <person name="Vagvolgyi C."/>
            <person name="Papp T."/>
            <person name="Martin F.M."/>
            <person name="Miettinen O."/>
            <person name="Hibbett D.S."/>
            <person name="Nagy L.G."/>
        </authorList>
    </citation>
    <scope>NUCLEOTIDE SEQUENCE [LARGE SCALE GENOMIC DNA]</scope>
    <source>
        <strain evidence="2 3">FP101781</strain>
    </source>
</reference>
<dbReference type="STRING" id="71717.A0A4Y7U014"/>
<keyword evidence="3" id="KW-1185">Reference proteome</keyword>
<dbReference type="EMBL" id="QPFP01000002">
    <property type="protein sequence ID" value="TEB39132.1"/>
    <property type="molecule type" value="Genomic_DNA"/>
</dbReference>
<accession>A0A4Y7U014</accession>
<organism evidence="2 3">
    <name type="scientific">Coprinellus micaceus</name>
    <name type="common">Glistening ink-cap mushroom</name>
    <name type="synonym">Coprinus micaceus</name>
    <dbReference type="NCBI Taxonomy" id="71717"/>
    <lineage>
        <taxon>Eukaryota</taxon>
        <taxon>Fungi</taxon>
        <taxon>Dikarya</taxon>
        <taxon>Basidiomycota</taxon>
        <taxon>Agaricomycotina</taxon>
        <taxon>Agaricomycetes</taxon>
        <taxon>Agaricomycetidae</taxon>
        <taxon>Agaricales</taxon>
        <taxon>Agaricineae</taxon>
        <taxon>Psathyrellaceae</taxon>
        <taxon>Coprinellus</taxon>
    </lineage>
</organism>
<evidence type="ECO:0000313" key="3">
    <source>
        <dbReference type="Proteomes" id="UP000298030"/>
    </source>
</evidence>
<feature type="signal peptide" evidence="1">
    <location>
        <begin position="1"/>
        <end position="19"/>
    </location>
</feature>
<sequence>MLFAIFTLLFAHLLSGVEGRPVLPRAAPETFELPKPVEGPGPTFDATATRAATGVQIRSLVSPGTCFDVSDFRAGDFRFNLVPLALKPCDSSVAGQKFDLITKYTDRSISSGPTQ</sequence>